<organism evidence="2 3">
    <name type="scientific">Nocardioides taihuensis</name>
    <dbReference type="NCBI Taxonomy" id="1835606"/>
    <lineage>
        <taxon>Bacteria</taxon>
        <taxon>Bacillati</taxon>
        <taxon>Actinomycetota</taxon>
        <taxon>Actinomycetes</taxon>
        <taxon>Propionibacteriales</taxon>
        <taxon>Nocardioidaceae</taxon>
        <taxon>Nocardioides</taxon>
    </lineage>
</organism>
<dbReference type="EMBL" id="JBHSKD010000009">
    <property type="protein sequence ID" value="MFC5177150.1"/>
    <property type="molecule type" value="Genomic_DNA"/>
</dbReference>
<evidence type="ECO:0000256" key="1">
    <source>
        <dbReference type="SAM" id="Phobius"/>
    </source>
</evidence>
<evidence type="ECO:0000313" key="2">
    <source>
        <dbReference type="EMBL" id="MFC5177150.1"/>
    </source>
</evidence>
<keyword evidence="1" id="KW-1133">Transmembrane helix</keyword>
<feature type="transmembrane region" description="Helical" evidence="1">
    <location>
        <begin position="252"/>
        <end position="272"/>
    </location>
</feature>
<dbReference type="PANTHER" id="PTHR23542:SF1">
    <property type="entry name" value="MAJOR FACILITATOR SUPERFAMILY (MFS) PROFILE DOMAIN-CONTAINING PROTEIN"/>
    <property type="match status" value="1"/>
</dbReference>
<gene>
    <name evidence="2" type="ORF">ACFPGP_10735</name>
</gene>
<dbReference type="SUPFAM" id="SSF103473">
    <property type="entry name" value="MFS general substrate transporter"/>
    <property type="match status" value="1"/>
</dbReference>
<accession>A0ABW0BJ66</accession>
<dbReference type="PANTHER" id="PTHR23542">
    <property type="match status" value="1"/>
</dbReference>
<feature type="transmembrane region" description="Helical" evidence="1">
    <location>
        <begin position="367"/>
        <end position="385"/>
    </location>
</feature>
<dbReference type="Gene3D" id="1.20.1250.20">
    <property type="entry name" value="MFS general substrate transporter like domains"/>
    <property type="match status" value="1"/>
</dbReference>
<keyword evidence="1" id="KW-0812">Transmembrane</keyword>
<name>A0ABW0BJ66_9ACTN</name>
<dbReference type="Proteomes" id="UP001596087">
    <property type="component" value="Unassembled WGS sequence"/>
</dbReference>
<keyword evidence="3" id="KW-1185">Reference proteome</keyword>
<feature type="transmembrane region" description="Helical" evidence="1">
    <location>
        <begin position="305"/>
        <end position="328"/>
    </location>
</feature>
<feature type="transmembrane region" description="Helical" evidence="1">
    <location>
        <begin position="217"/>
        <end position="240"/>
    </location>
</feature>
<comment type="caution">
    <text evidence="2">The sequence shown here is derived from an EMBL/GenBank/DDBJ whole genome shotgun (WGS) entry which is preliminary data.</text>
</comment>
<dbReference type="InterPro" id="IPR036259">
    <property type="entry name" value="MFS_trans_sf"/>
</dbReference>
<dbReference type="InterPro" id="IPR011701">
    <property type="entry name" value="MFS"/>
</dbReference>
<protein>
    <submittedName>
        <fullName evidence="2">MFS transporter</fullName>
    </submittedName>
</protein>
<proteinExistence type="predicted"/>
<feature type="transmembrane region" description="Helical" evidence="1">
    <location>
        <begin position="340"/>
        <end position="361"/>
    </location>
</feature>
<evidence type="ECO:0000313" key="3">
    <source>
        <dbReference type="Proteomes" id="UP001596087"/>
    </source>
</evidence>
<feature type="transmembrane region" description="Helical" evidence="1">
    <location>
        <begin position="40"/>
        <end position="62"/>
    </location>
</feature>
<reference evidence="3" key="1">
    <citation type="journal article" date="2019" name="Int. J. Syst. Evol. Microbiol.">
        <title>The Global Catalogue of Microorganisms (GCM) 10K type strain sequencing project: providing services to taxonomists for standard genome sequencing and annotation.</title>
        <authorList>
            <consortium name="The Broad Institute Genomics Platform"/>
            <consortium name="The Broad Institute Genome Sequencing Center for Infectious Disease"/>
            <person name="Wu L."/>
            <person name="Ma J."/>
        </authorList>
    </citation>
    <scope>NUCLEOTIDE SEQUENCE [LARGE SCALE GENOMIC DNA]</scope>
    <source>
        <strain evidence="3">DFY41</strain>
    </source>
</reference>
<dbReference type="Pfam" id="PF07690">
    <property type="entry name" value="MFS_1"/>
    <property type="match status" value="2"/>
</dbReference>
<dbReference type="RefSeq" id="WP_378589926.1">
    <property type="nucleotide sequence ID" value="NZ_JBHSKD010000009.1"/>
</dbReference>
<keyword evidence="1" id="KW-0472">Membrane</keyword>
<feature type="transmembrane region" description="Helical" evidence="1">
    <location>
        <begin position="279"/>
        <end position="299"/>
    </location>
</feature>
<sequence>MARADATRVGRLLATSLVARLPQAMLGIALLVHGEAVGGSLAAGGLAAGGFALGVGLGGPWWGRRADRLGAARTLLASASLQATALLLTALLPVGSPVWILVACGVAAGLATPPLGPCLRAVLPRLLRDPRVLQRAYGAEASALELTFIAGPAIALGLAAATSTAVVLVMCALVLASATAAYVAQSVVRPGDLPVLRQQPAPSGWAALRSGLRNRRLLAMTSVMGLVGVSFGATEVGVIAASADGSGSHGAAGLLLALWGGGSLVAGAVFTWRSPRASLRLLSGLLCTFALGHLALAPAAADVRLLAVGLVLAGAAIAPTFATVHALAGRAVREARATEAFSWVATATSIGSAVGAALGGVLSQAHATLALTLAGAAGLGTIAVLRLGRDRDELDVVVRVHEGDTVPLPSAVPA</sequence>
<feature type="transmembrane region" description="Helical" evidence="1">
    <location>
        <begin position="12"/>
        <end position="34"/>
    </location>
</feature>